<dbReference type="Proteomes" id="UP000823638">
    <property type="component" value="Unassembled WGS sequence"/>
</dbReference>
<dbReference type="AlphaFoldDB" id="A0A9D9HPP5"/>
<evidence type="ECO:0008006" key="4">
    <source>
        <dbReference type="Google" id="ProtNLM"/>
    </source>
</evidence>
<evidence type="ECO:0000256" key="1">
    <source>
        <dbReference type="SAM" id="SignalP"/>
    </source>
</evidence>
<comment type="caution">
    <text evidence="2">The sequence shown here is derived from an EMBL/GenBank/DDBJ whole genome shotgun (WGS) entry which is preliminary data.</text>
</comment>
<keyword evidence="1" id="KW-0732">Signal</keyword>
<feature type="signal peptide" evidence="1">
    <location>
        <begin position="1"/>
        <end position="18"/>
    </location>
</feature>
<sequence>MKKIFFLYVLLGCMAVFGQEVITAEDLQEDRFVISDNDRIRISEFLFDITGQTQPYAITKNLDLTEQPEYYTPSEFEFYIKDLNQQLKNLRVMVDTDITVEYERTETGFIDARVTIHGRDTWNILVLPGPKYNSNTGISLKLKYKDENFLGSLEPFYVDFVFAQNKDLEEGISRPGIDVATSVTYPFFWKNLNWDLDLSLDANLPFKKSETYEFNVTTGLGTSIPLKDILSFDFGTKFGMHRFDRDDDNNIYVGDEMYWNNQFYLNVPITIYDFDYWGELEYTPNVSININWDMDKIVNEDLKGPSLSFGHSVSFGRVDWLGNNRQGVSTSLNNSFGYNFNTKKLTMNLSTSLKGYYAPLEWLGITAKAGWFYNFYKYDNTSFTGDVDSAGGDIRGILDYRVKTESALYFGFDLPVTVLHFDAEKIFNGNKFLSIFGFDLQLSPFFDFMLTHDPKTDRWYDFRDGWYGGGLQIIAHPHKWRSYQVRACVGFDLSEVFAQKRLYGVPAKRDGQRIYEMSLGFGLEY</sequence>
<feature type="chain" id="PRO_5039731252" description="Haemolysin activator HlyB C-terminal domain-containing protein" evidence="1">
    <location>
        <begin position="19"/>
        <end position="525"/>
    </location>
</feature>
<reference evidence="2" key="2">
    <citation type="journal article" date="2021" name="PeerJ">
        <title>Extensive microbial diversity within the chicken gut microbiome revealed by metagenomics and culture.</title>
        <authorList>
            <person name="Gilroy R."/>
            <person name="Ravi A."/>
            <person name="Getino M."/>
            <person name="Pursley I."/>
            <person name="Horton D.L."/>
            <person name="Alikhan N.F."/>
            <person name="Baker D."/>
            <person name="Gharbi K."/>
            <person name="Hall N."/>
            <person name="Watson M."/>
            <person name="Adriaenssens E.M."/>
            <person name="Foster-Nyarko E."/>
            <person name="Jarju S."/>
            <person name="Secka A."/>
            <person name="Antonio M."/>
            <person name="Oren A."/>
            <person name="Chaudhuri R.R."/>
            <person name="La Ragione R."/>
            <person name="Hildebrand F."/>
            <person name="Pallen M.J."/>
        </authorList>
    </citation>
    <scope>NUCLEOTIDE SEQUENCE</scope>
    <source>
        <strain evidence="2">10532</strain>
    </source>
</reference>
<evidence type="ECO:0000313" key="3">
    <source>
        <dbReference type="Proteomes" id="UP000823638"/>
    </source>
</evidence>
<gene>
    <name evidence="2" type="ORF">IAA81_05550</name>
</gene>
<accession>A0A9D9HPP5</accession>
<protein>
    <recommendedName>
        <fullName evidence="4">Haemolysin activator HlyB C-terminal domain-containing protein</fullName>
    </recommendedName>
</protein>
<dbReference type="EMBL" id="JADIMM010000073">
    <property type="protein sequence ID" value="MBO8457677.1"/>
    <property type="molecule type" value="Genomic_DNA"/>
</dbReference>
<reference evidence="2" key="1">
    <citation type="submission" date="2020-10" db="EMBL/GenBank/DDBJ databases">
        <authorList>
            <person name="Gilroy R."/>
        </authorList>
    </citation>
    <scope>NUCLEOTIDE SEQUENCE</scope>
    <source>
        <strain evidence="2">10532</strain>
    </source>
</reference>
<organism evidence="2 3">
    <name type="scientific">Candidatus Gallitreponema excrementavium</name>
    <dbReference type="NCBI Taxonomy" id="2840840"/>
    <lineage>
        <taxon>Bacteria</taxon>
        <taxon>Pseudomonadati</taxon>
        <taxon>Spirochaetota</taxon>
        <taxon>Spirochaetia</taxon>
        <taxon>Spirochaetales</taxon>
        <taxon>Candidatus Gallitreponema</taxon>
    </lineage>
</organism>
<proteinExistence type="predicted"/>
<name>A0A9D9HPP5_9SPIR</name>
<evidence type="ECO:0000313" key="2">
    <source>
        <dbReference type="EMBL" id="MBO8457677.1"/>
    </source>
</evidence>